<proteinExistence type="predicted"/>
<organism evidence="1 2">
    <name type="scientific">Proteus hauseri ATCC 700826</name>
    <dbReference type="NCBI Taxonomy" id="1354271"/>
    <lineage>
        <taxon>Bacteria</taxon>
        <taxon>Pseudomonadati</taxon>
        <taxon>Pseudomonadota</taxon>
        <taxon>Gammaproteobacteria</taxon>
        <taxon>Enterobacterales</taxon>
        <taxon>Morganellaceae</taxon>
        <taxon>Proteus</taxon>
    </lineage>
</organism>
<dbReference type="EMBL" id="LXEV01000027">
    <property type="protein sequence ID" value="OAT46090.1"/>
    <property type="molecule type" value="Genomic_DNA"/>
</dbReference>
<keyword evidence="2" id="KW-1185">Reference proteome</keyword>
<gene>
    <name evidence="1" type="ORF">M997_2345</name>
</gene>
<dbReference type="Proteomes" id="UP000078250">
    <property type="component" value="Unassembled WGS sequence"/>
</dbReference>
<protein>
    <submittedName>
        <fullName evidence="1">Uncharacterized protein</fullName>
    </submittedName>
</protein>
<evidence type="ECO:0000313" key="1">
    <source>
        <dbReference type="EMBL" id="OAT46090.1"/>
    </source>
</evidence>
<comment type="caution">
    <text evidence="1">The sequence shown here is derived from an EMBL/GenBank/DDBJ whole genome shotgun (WGS) entry which is preliminary data.</text>
</comment>
<reference evidence="1 2" key="1">
    <citation type="submission" date="2016-04" db="EMBL/GenBank/DDBJ databases">
        <title>ATOL: Assembling a taxonomically balanced genome-scale reconstruction of the evolutionary history of the Enterobacteriaceae.</title>
        <authorList>
            <person name="Plunkett G.III."/>
            <person name="Neeno-Eckwall E.C."/>
            <person name="Glasner J.D."/>
            <person name="Perna N.T."/>
        </authorList>
    </citation>
    <scope>NUCLEOTIDE SEQUENCE [LARGE SCALE GENOMIC DNA]</scope>
    <source>
        <strain evidence="1 2">ATCC 700826</strain>
    </source>
</reference>
<sequence>MLIDKNNFNEGDMKRVLFGAIALLTCSYSFAIDEITVIDHAKQEACKSNVECEKYFVDAIGIVSMISRYHGECVVDNDSSKQCKDAEKIYKYIMTQYDKNN</sequence>
<name>A0AAJ3HRL6_PROHU</name>
<accession>A0AAJ3HRL6</accession>
<evidence type="ECO:0000313" key="2">
    <source>
        <dbReference type="Proteomes" id="UP000078250"/>
    </source>
</evidence>
<dbReference type="AlphaFoldDB" id="A0AAJ3HRL6"/>